<dbReference type="PANTHER" id="PTHR48078">
    <property type="entry name" value="THREONINE DEHYDRATASE, MITOCHONDRIAL-RELATED"/>
    <property type="match status" value="1"/>
</dbReference>
<accession>A0A3B0RWN8</accession>
<dbReference type="EMBL" id="UOEK01000136">
    <property type="protein sequence ID" value="VAV98274.1"/>
    <property type="molecule type" value="Genomic_DNA"/>
</dbReference>
<dbReference type="PANTHER" id="PTHR48078:SF6">
    <property type="entry name" value="L-THREONINE DEHYDRATASE CATABOLIC TDCB"/>
    <property type="match status" value="1"/>
</dbReference>
<dbReference type="GO" id="GO:0003941">
    <property type="term" value="F:L-serine ammonia-lyase activity"/>
    <property type="evidence" value="ECO:0007669"/>
    <property type="project" value="TreeGrafter"/>
</dbReference>
<feature type="domain" description="Tryptophan synthase beta chain-like PALP" evidence="4">
    <location>
        <begin position="79"/>
        <end position="386"/>
    </location>
</feature>
<gene>
    <name evidence="5" type="ORF">MNBD_ACTINO02-2611</name>
</gene>
<evidence type="ECO:0000256" key="2">
    <source>
        <dbReference type="ARBA" id="ARBA00022898"/>
    </source>
</evidence>
<dbReference type="InterPro" id="IPR050147">
    <property type="entry name" value="Ser/Thr_Dehydratase"/>
</dbReference>
<reference evidence="5" key="1">
    <citation type="submission" date="2018-06" db="EMBL/GenBank/DDBJ databases">
        <authorList>
            <person name="Zhirakovskaya E."/>
        </authorList>
    </citation>
    <scope>NUCLEOTIDE SEQUENCE</scope>
</reference>
<dbReference type="Pfam" id="PF00291">
    <property type="entry name" value="PALP"/>
    <property type="match status" value="1"/>
</dbReference>
<protein>
    <submittedName>
        <fullName evidence="5">Threonine synthase</fullName>
        <ecNumber evidence="5">4.2.3.1</ecNumber>
    </submittedName>
</protein>
<keyword evidence="3 5" id="KW-0456">Lyase</keyword>
<dbReference type="GO" id="GO:0030170">
    <property type="term" value="F:pyridoxal phosphate binding"/>
    <property type="evidence" value="ECO:0007669"/>
    <property type="project" value="InterPro"/>
</dbReference>
<dbReference type="InterPro" id="IPR001926">
    <property type="entry name" value="TrpB-like_PALP"/>
</dbReference>
<dbReference type="InterPro" id="IPR036052">
    <property type="entry name" value="TrpB-like_PALP_sf"/>
</dbReference>
<evidence type="ECO:0000313" key="5">
    <source>
        <dbReference type="EMBL" id="VAV98274.1"/>
    </source>
</evidence>
<organism evidence="5">
    <name type="scientific">hydrothermal vent metagenome</name>
    <dbReference type="NCBI Taxonomy" id="652676"/>
    <lineage>
        <taxon>unclassified sequences</taxon>
        <taxon>metagenomes</taxon>
        <taxon>ecological metagenomes</taxon>
    </lineage>
</organism>
<evidence type="ECO:0000256" key="3">
    <source>
        <dbReference type="ARBA" id="ARBA00023239"/>
    </source>
</evidence>
<evidence type="ECO:0000259" key="4">
    <source>
        <dbReference type="Pfam" id="PF00291"/>
    </source>
</evidence>
<dbReference type="AlphaFoldDB" id="A0A3B0RWN8"/>
<dbReference type="GO" id="GO:0006567">
    <property type="term" value="P:L-threonine catabolic process"/>
    <property type="evidence" value="ECO:0007669"/>
    <property type="project" value="TreeGrafter"/>
</dbReference>
<dbReference type="EC" id="4.2.3.1" evidence="5"/>
<dbReference type="InterPro" id="IPR000634">
    <property type="entry name" value="Ser/Thr_deHydtase_PyrdxlP-BS"/>
</dbReference>
<dbReference type="PROSITE" id="PS00165">
    <property type="entry name" value="DEHYDRATASE_SER_THR"/>
    <property type="match status" value="1"/>
</dbReference>
<dbReference type="GO" id="GO:0004795">
    <property type="term" value="F:threonine synthase activity"/>
    <property type="evidence" value="ECO:0007669"/>
    <property type="project" value="UniProtKB-EC"/>
</dbReference>
<proteinExistence type="predicted"/>
<dbReference type="SUPFAM" id="SSF53686">
    <property type="entry name" value="Tryptophan synthase beta subunit-like PLP-dependent enzymes"/>
    <property type="match status" value="1"/>
</dbReference>
<evidence type="ECO:0000256" key="1">
    <source>
        <dbReference type="ARBA" id="ARBA00001933"/>
    </source>
</evidence>
<dbReference type="GO" id="GO:0006565">
    <property type="term" value="P:L-serine catabolic process"/>
    <property type="evidence" value="ECO:0007669"/>
    <property type="project" value="TreeGrafter"/>
</dbReference>
<dbReference type="GO" id="GO:0009097">
    <property type="term" value="P:isoleucine biosynthetic process"/>
    <property type="evidence" value="ECO:0007669"/>
    <property type="project" value="TreeGrafter"/>
</dbReference>
<dbReference type="Gene3D" id="3.40.50.1100">
    <property type="match status" value="2"/>
</dbReference>
<sequence length="404" mass="42253">MHLQINRHITRLVCSRTGEEVEHGGWATPIGLSPDGYPITIEYDLETIAKLDRGTGTGLWAHRNLLPVWNVPNDYAADVGLTPTIQSAALSDRFGVDLWIKNENTNPTGSFKDRGLAVGVALGAALGAEGFFLPTQGNAGVAGAFFSTRLGLLPCEVTMPDGYQGGFYHRAVEHYGGNVTFAGANIAAAGAHARQRMADEVKAGRRVDLSTFYEPGRLEGKKTMGLEIAEQFPDALPDWIIYPTGGGTGLVGIWKAFTELVALGNIPIERNLPRMVAVQSEACAPVVGAFARGDTSVSAITSRGTVADGLDVPGAIMGHSILDVLSKSEGTAVAVSETSIRRAFNDLGAIGIPAGYEAAATVAALGSLTESGIVERGQRVLLVNTGGPAVALAKSTVAPDDSFL</sequence>
<dbReference type="GO" id="GO:0004794">
    <property type="term" value="F:threonine deaminase activity"/>
    <property type="evidence" value="ECO:0007669"/>
    <property type="project" value="TreeGrafter"/>
</dbReference>
<comment type="cofactor">
    <cofactor evidence="1">
        <name>pyridoxal 5'-phosphate</name>
        <dbReference type="ChEBI" id="CHEBI:597326"/>
    </cofactor>
</comment>
<keyword evidence="2" id="KW-0663">Pyridoxal phosphate</keyword>
<name>A0A3B0RWN8_9ZZZZ</name>